<feature type="transmembrane region" description="Helical" evidence="1">
    <location>
        <begin position="12"/>
        <end position="34"/>
    </location>
</feature>
<feature type="transmembrane region" description="Helical" evidence="1">
    <location>
        <begin position="184"/>
        <end position="203"/>
    </location>
</feature>
<keyword evidence="1" id="KW-0812">Transmembrane</keyword>
<feature type="transmembrane region" description="Helical" evidence="1">
    <location>
        <begin position="73"/>
        <end position="92"/>
    </location>
</feature>
<dbReference type="EMBL" id="BAAAPH010000013">
    <property type="protein sequence ID" value="GAA1581340.1"/>
    <property type="molecule type" value="Genomic_DNA"/>
</dbReference>
<feature type="transmembrane region" description="Helical" evidence="1">
    <location>
        <begin position="40"/>
        <end position="61"/>
    </location>
</feature>
<proteinExistence type="predicted"/>
<evidence type="ECO:0000256" key="1">
    <source>
        <dbReference type="SAM" id="Phobius"/>
    </source>
</evidence>
<dbReference type="RefSeq" id="WP_344235423.1">
    <property type="nucleotide sequence ID" value="NZ_BAAAPH010000013.1"/>
</dbReference>
<name>A0ABN2DQY7_9ACTN</name>
<evidence type="ECO:0000313" key="3">
    <source>
        <dbReference type="Proteomes" id="UP001501705"/>
    </source>
</evidence>
<sequence>MSEASVRRYAGLFGMIASAFIVVQVPLYFLYPGAPPDWDILTRSLIGIVGCVFYILFFTGLRQLIHQVDLASDWIAGVIQAAGLLWVAMVFVPQSMEAGAAISVDHDIDTTKEGPFAAAQYLMQGLISRLLMALFLIALGIVVTRLRLLPKWVGWSAFVLAAINLAFVPAIYSNDDPSNFYAVQGWGTTASMGALWSLWLLAVSISTFRSARRVVTPTSRATVNA</sequence>
<dbReference type="Proteomes" id="UP001501705">
    <property type="component" value="Unassembled WGS sequence"/>
</dbReference>
<gene>
    <name evidence="2" type="ORF">GCM10009804_42500</name>
</gene>
<keyword evidence="1" id="KW-0472">Membrane</keyword>
<feature type="transmembrane region" description="Helical" evidence="1">
    <location>
        <begin position="152"/>
        <end position="172"/>
    </location>
</feature>
<keyword evidence="1" id="KW-1133">Transmembrane helix</keyword>
<accession>A0ABN2DQY7</accession>
<comment type="caution">
    <text evidence="2">The sequence shown here is derived from an EMBL/GenBank/DDBJ whole genome shotgun (WGS) entry which is preliminary data.</text>
</comment>
<organism evidence="2 3">
    <name type="scientific">Kribbella hippodromi</name>
    <dbReference type="NCBI Taxonomy" id="434347"/>
    <lineage>
        <taxon>Bacteria</taxon>
        <taxon>Bacillati</taxon>
        <taxon>Actinomycetota</taxon>
        <taxon>Actinomycetes</taxon>
        <taxon>Propionibacteriales</taxon>
        <taxon>Kribbellaceae</taxon>
        <taxon>Kribbella</taxon>
    </lineage>
</organism>
<evidence type="ECO:0008006" key="4">
    <source>
        <dbReference type="Google" id="ProtNLM"/>
    </source>
</evidence>
<protein>
    <recommendedName>
        <fullName evidence="4">DUF4386 family protein</fullName>
    </recommendedName>
</protein>
<feature type="transmembrane region" description="Helical" evidence="1">
    <location>
        <begin position="121"/>
        <end position="143"/>
    </location>
</feature>
<evidence type="ECO:0000313" key="2">
    <source>
        <dbReference type="EMBL" id="GAA1581340.1"/>
    </source>
</evidence>
<keyword evidence="3" id="KW-1185">Reference proteome</keyword>
<reference evidence="2 3" key="1">
    <citation type="journal article" date="2019" name="Int. J. Syst. Evol. Microbiol.">
        <title>The Global Catalogue of Microorganisms (GCM) 10K type strain sequencing project: providing services to taxonomists for standard genome sequencing and annotation.</title>
        <authorList>
            <consortium name="The Broad Institute Genomics Platform"/>
            <consortium name="The Broad Institute Genome Sequencing Center for Infectious Disease"/>
            <person name="Wu L."/>
            <person name="Ma J."/>
        </authorList>
    </citation>
    <scope>NUCLEOTIDE SEQUENCE [LARGE SCALE GENOMIC DNA]</scope>
    <source>
        <strain evidence="2 3">JCM 15572</strain>
    </source>
</reference>